<proteinExistence type="predicted"/>
<name>A0A4R7LNA4_9RHOB</name>
<accession>A0A4R7LNA4</accession>
<dbReference type="Proteomes" id="UP000294563">
    <property type="component" value="Unassembled WGS sequence"/>
</dbReference>
<evidence type="ECO:0000313" key="2">
    <source>
        <dbReference type="Proteomes" id="UP000294563"/>
    </source>
</evidence>
<evidence type="ECO:0008006" key="3">
    <source>
        <dbReference type="Google" id="ProtNLM"/>
    </source>
</evidence>
<dbReference type="EMBL" id="SOBH01000001">
    <property type="protein sequence ID" value="TDT77517.1"/>
    <property type="molecule type" value="Genomic_DNA"/>
</dbReference>
<reference evidence="1 2" key="1">
    <citation type="submission" date="2019-03" db="EMBL/GenBank/DDBJ databases">
        <title>Genomic Encyclopedia of Archaeal and Bacterial Type Strains, Phase II (KMG-II): from individual species to whole genera.</title>
        <authorList>
            <person name="Goeker M."/>
        </authorList>
    </citation>
    <scope>NUCLEOTIDE SEQUENCE [LARGE SCALE GENOMIC DNA]</scope>
    <source>
        <strain evidence="1 2">DSM 29467</strain>
    </source>
</reference>
<comment type="caution">
    <text evidence="1">The sequence shown here is derived from an EMBL/GenBank/DDBJ whole genome shotgun (WGS) entry which is preliminary data.</text>
</comment>
<gene>
    <name evidence="1" type="ORF">BDE40_0804</name>
</gene>
<keyword evidence="2" id="KW-1185">Reference proteome</keyword>
<sequence>MQTEMDMAYISQTQPIALFERISDFFASLLSAVDVAASANTRIREMEHLNARSDAQLEKMGLRREDIARHVFRDIYDF</sequence>
<evidence type="ECO:0000313" key="1">
    <source>
        <dbReference type="EMBL" id="TDT77517.1"/>
    </source>
</evidence>
<organism evidence="1 2">
    <name type="scientific">Litoreibacter halocynthiae</name>
    <dbReference type="NCBI Taxonomy" id="1242689"/>
    <lineage>
        <taxon>Bacteria</taxon>
        <taxon>Pseudomonadati</taxon>
        <taxon>Pseudomonadota</taxon>
        <taxon>Alphaproteobacteria</taxon>
        <taxon>Rhodobacterales</taxon>
        <taxon>Roseobacteraceae</taxon>
        <taxon>Litoreibacter</taxon>
    </lineage>
</organism>
<dbReference type="AlphaFoldDB" id="A0A4R7LNA4"/>
<protein>
    <recommendedName>
        <fullName evidence="3">DUF1127 domain-containing protein</fullName>
    </recommendedName>
</protein>